<evidence type="ECO:0000256" key="1">
    <source>
        <dbReference type="SAM" id="MobiDB-lite"/>
    </source>
</evidence>
<keyword evidence="4" id="KW-1185">Reference proteome</keyword>
<dbReference type="OrthoDB" id="426718at2759"/>
<dbReference type="InterPro" id="IPR002921">
    <property type="entry name" value="Fungal_lipase-type"/>
</dbReference>
<dbReference type="AlphaFoldDB" id="A0A9W8DQM3"/>
<dbReference type="InterPro" id="IPR051218">
    <property type="entry name" value="Sec_MonoDiacylglyc_Lipase"/>
</dbReference>
<feature type="domain" description="Fungal lipase-type" evidence="2">
    <location>
        <begin position="181"/>
        <end position="317"/>
    </location>
</feature>
<dbReference type="InterPro" id="IPR029058">
    <property type="entry name" value="AB_hydrolase_fold"/>
</dbReference>
<dbReference type="Pfam" id="PF01764">
    <property type="entry name" value="Lipase_3"/>
    <property type="match status" value="1"/>
</dbReference>
<dbReference type="SUPFAM" id="SSF53474">
    <property type="entry name" value="alpha/beta-Hydrolases"/>
    <property type="match status" value="1"/>
</dbReference>
<dbReference type="Gene3D" id="3.40.50.1820">
    <property type="entry name" value="alpha/beta hydrolase"/>
    <property type="match status" value="1"/>
</dbReference>
<evidence type="ECO:0000313" key="3">
    <source>
        <dbReference type="EMBL" id="KAJ1920585.1"/>
    </source>
</evidence>
<reference evidence="3" key="1">
    <citation type="submission" date="2022-07" db="EMBL/GenBank/DDBJ databases">
        <title>Phylogenomic reconstructions and comparative analyses of Kickxellomycotina fungi.</title>
        <authorList>
            <person name="Reynolds N.K."/>
            <person name="Stajich J.E."/>
            <person name="Barry K."/>
            <person name="Grigoriev I.V."/>
            <person name="Crous P."/>
            <person name="Smith M.E."/>
        </authorList>
    </citation>
    <scope>NUCLEOTIDE SEQUENCE</scope>
    <source>
        <strain evidence="3">RSA 861</strain>
    </source>
</reference>
<dbReference type="EMBL" id="JANBPT010000440">
    <property type="protein sequence ID" value="KAJ1920585.1"/>
    <property type="molecule type" value="Genomic_DNA"/>
</dbReference>
<gene>
    <name evidence="3" type="ORF">IWQ60_006968</name>
</gene>
<comment type="caution">
    <text evidence="3">The sequence shown here is derived from an EMBL/GenBank/DDBJ whole genome shotgun (WGS) entry which is preliminary data.</text>
</comment>
<accession>A0A9W8DQM3</accession>
<name>A0A9W8DQM3_9FUNG</name>
<protein>
    <recommendedName>
        <fullName evidence="2">Fungal lipase-type domain-containing protein</fullName>
    </recommendedName>
</protein>
<dbReference type="PANTHER" id="PTHR45856:SF11">
    <property type="entry name" value="FUNGAL LIPASE-LIKE DOMAIN-CONTAINING PROTEIN"/>
    <property type="match status" value="1"/>
</dbReference>
<dbReference type="PANTHER" id="PTHR45856">
    <property type="entry name" value="ALPHA/BETA-HYDROLASES SUPERFAMILY PROTEIN"/>
    <property type="match status" value="1"/>
</dbReference>
<feature type="region of interest" description="Disordered" evidence="1">
    <location>
        <begin position="37"/>
        <end position="82"/>
    </location>
</feature>
<organism evidence="3 4">
    <name type="scientific">Tieghemiomyces parasiticus</name>
    <dbReference type="NCBI Taxonomy" id="78921"/>
    <lineage>
        <taxon>Eukaryota</taxon>
        <taxon>Fungi</taxon>
        <taxon>Fungi incertae sedis</taxon>
        <taxon>Zoopagomycota</taxon>
        <taxon>Kickxellomycotina</taxon>
        <taxon>Dimargaritomycetes</taxon>
        <taxon>Dimargaritales</taxon>
        <taxon>Dimargaritaceae</taxon>
        <taxon>Tieghemiomyces</taxon>
    </lineage>
</organism>
<dbReference type="CDD" id="cd00519">
    <property type="entry name" value="Lipase_3"/>
    <property type="match status" value="1"/>
</dbReference>
<dbReference type="GO" id="GO:0006629">
    <property type="term" value="P:lipid metabolic process"/>
    <property type="evidence" value="ECO:0007669"/>
    <property type="project" value="InterPro"/>
</dbReference>
<dbReference type="Proteomes" id="UP001150569">
    <property type="component" value="Unassembled WGS sequence"/>
</dbReference>
<proteinExistence type="predicted"/>
<evidence type="ECO:0000259" key="2">
    <source>
        <dbReference type="Pfam" id="PF01764"/>
    </source>
</evidence>
<sequence>MPTPDAINLAVGLDSLNQAGLQQPKLTANQGLFTAQDLGEAPVVNDDTPELSPSSSDHPKYTDALTTSPSDESPSEIRPTGRLRRWLSMPSYRRNQRNEPKELTQREHNLLAKKSVDPETLILIHRRIETALATYLDTSSPDCHLLPKDPKAFNIIHHIQQPQLAVHGFVAYSETHKEIIIALRGTTSTDWRSFVQDVKVLQTPWPQMWHGSKVHSGMLQMAEKAFADVEHTVASLKFTHPEARIVCDGHSLGAAVVFLTCLKLAIKYPAWHPDFDMALISGPMVGNSQFVTYYNALNIPTILVNNGKDFIPSLPGQKLGYYHVAGEIYIYPELNLAVYCPMDTYTLERDPDCSRAVKFRGSKMLDHRLYFKHISRMFRSEGMTAKDREACSVCSQTQGDHAHDHEDRYASLEA</sequence>
<evidence type="ECO:0000313" key="4">
    <source>
        <dbReference type="Proteomes" id="UP001150569"/>
    </source>
</evidence>